<feature type="region of interest" description="Disordered" evidence="1">
    <location>
        <begin position="102"/>
        <end position="121"/>
    </location>
</feature>
<evidence type="ECO:0000259" key="3">
    <source>
        <dbReference type="Pfam" id="PF24841"/>
    </source>
</evidence>
<accession>A0A9W4JQQ4</accession>
<protein>
    <recommendedName>
        <fullName evidence="3">DUF7719 domain-containing protein</fullName>
    </recommendedName>
</protein>
<evidence type="ECO:0000313" key="5">
    <source>
        <dbReference type="Proteomes" id="UP001152592"/>
    </source>
</evidence>
<feature type="transmembrane region" description="Helical" evidence="2">
    <location>
        <begin position="272"/>
        <end position="299"/>
    </location>
</feature>
<sequence>MENPRNHKQRRAAAASTHDEPEVPMAHPPRNDPTQNKPTVEKTLYDIIAERQHGQNKKGGKILPAAEGLGIPSQSGGTRFVTVDSSGQLVDTHGDINEHLSETPAIKTGKSTSTPKAVAQPEAKSESEIVVDKPLPPFLDTILLSLPLTTLHLTLSFLAAHQYAETTDLPKLFKDSVTTAFPLLTLFVHLAHGHIISFGKPKSGNETPDPSLFPLTADKLNVTFLRKLVFPPALRTFVFLPVAVMLGAHLIAITNGEPYYAVMKKAPAVGTIWIWCILELSFGAALLGAMGPLIWGVWWMDYGIV</sequence>
<dbReference type="AlphaFoldDB" id="A0A9W4JQQ4"/>
<dbReference type="PANTHER" id="PTHR37846">
    <property type="entry name" value="YALI0B21296P"/>
    <property type="match status" value="1"/>
</dbReference>
<keyword evidence="2" id="KW-1133">Transmembrane helix</keyword>
<reference evidence="4" key="1">
    <citation type="submission" date="2021-07" db="EMBL/GenBank/DDBJ databases">
        <authorList>
            <person name="Branca A.L. A."/>
        </authorList>
    </citation>
    <scope>NUCLEOTIDE SEQUENCE</scope>
</reference>
<feature type="compositionally biased region" description="Basic residues" evidence="1">
    <location>
        <begin position="1"/>
        <end position="11"/>
    </location>
</feature>
<feature type="transmembrane region" description="Helical" evidence="2">
    <location>
        <begin position="233"/>
        <end position="252"/>
    </location>
</feature>
<dbReference type="Proteomes" id="UP001152592">
    <property type="component" value="Unassembled WGS sequence"/>
</dbReference>
<dbReference type="Pfam" id="PF24841">
    <property type="entry name" value="DUF7719"/>
    <property type="match status" value="1"/>
</dbReference>
<keyword evidence="2" id="KW-0812">Transmembrane</keyword>
<comment type="caution">
    <text evidence="4">The sequence shown here is derived from an EMBL/GenBank/DDBJ whole genome shotgun (WGS) entry which is preliminary data.</text>
</comment>
<organism evidence="4 5">
    <name type="scientific">Penicillium salamii</name>
    <dbReference type="NCBI Taxonomy" id="1612424"/>
    <lineage>
        <taxon>Eukaryota</taxon>
        <taxon>Fungi</taxon>
        <taxon>Dikarya</taxon>
        <taxon>Ascomycota</taxon>
        <taxon>Pezizomycotina</taxon>
        <taxon>Eurotiomycetes</taxon>
        <taxon>Eurotiomycetidae</taxon>
        <taxon>Eurotiales</taxon>
        <taxon>Aspergillaceae</taxon>
        <taxon>Penicillium</taxon>
    </lineage>
</organism>
<dbReference type="PANTHER" id="PTHR37846:SF1">
    <property type="entry name" value="DEACETYLASE-LIKE PROTEIN"/>
    <property type="match status" value="1"/>
</dbReference>
<evidence type="ECO:0000256" key="1">
    <source>
        <dbReference type="SAM" id="MobiDB-lite"/>
    </source>
</evidence>
<feature type="region of interest" description="Disordered" evidence="1">
    <location>
        <begin position="1"/>
        <end position="40"/>
    </location>
</feature>
<evidence type="ECO:0000313" key="4">
    <source>
        <dbReference type="EMBL" id="CAG8413656.1"/>
    </source>
</evidence>
<gene>
    <name evidence="4" type="ORF">PSALAMII_LOCUS8965</name>
</gene>
<dbReference type="InterPro" id="IPR056136">
    <property type="entry name" value="DUF7719"/>
</dbReference>
<feature type="domain" description="DUF7719" evidence="3">
    <location>
        <begin position="235"/>
        <end position="304"/>
    </location>
</feature>
<dbReference type="OrthoDB" id="3643at2759"/>
<evidence type="ECO:0000256" key="2">
    <source>
        <dbReference type="SAM" id="Phobius"/>
    </source>
</evidence>
<keyword evidence="2" id="KW-0472">Membrane</keyword>
<dbReference type="EMBL" id="CAJVPD010000271">
    <property type="protein sequence ID" value="CAG8413656.1"/>
    <property type="molecule type" value="Genomic_DNA"/>
</dbReference>
<proteinExistence type="predicted"/>
<name>A0A9W4JQQ4_9EURO</name>